<accession>A0AA88LKL0</accession>
<comment type="caution">
    <text evidence="1">The sequence shown here is derived from an EMBL/GenBank/DDBJ whole genome shotgun (WGS) entry which is preliminary data.</text>
</comment>
<organism evidence="1 2">
    <name type="scientific">Artemia franciscana</name>
    <name type="common">Brine shrimp</name>
    <name type="synonym">Artemia sanfranciscana</name>
    <dbReference type="NCBI Taxonomy" id="6661"/>
    <lineage>
        <taxon>Eukaryota</taxon>
        <taxon>Metazoa</taxon>
        <taxon>Ecdysozoa</taxon>
        <taxon>Arthropoda</taxon>
        <taxon>Crustacea</taxon>
        <taxon>Branchiopoda</taxon>
        <taxon>Anostraca</taxon>
        <taxon>Artemiidae</taxon>
        <taxon>Artemia</taxon>
    </lineage>
</organism>
<keyword evidence="2" id="KW-1185">Reference proteome</keyword>
<evidence type="ECO:0000313" key="1">
    <source>
        <dbReference type="EMBL" id="KAK2727241.1"/>
    </source>
</evidence>
<dbReference type="EMBL" id="JAVRJZ010000001">
    <property type="protein sequence ID" value="KAK2727241.1"/>
    <property type="molecule type" value="Genomic_DNA"/>
</dbReference>
<proteinExistence type="predicted"/>
<protein>
    <submittedName>
        <fullName evidence="1">Uncharacterized protein</fullName>
    </submittedName>
</protein>
<sequence>MSIGSWFMSYKGSQLIQRKKTIISALLIQLSSAIEQKNRKPEITMTWIATESGVDSLDQKYERHMKMVHGGVAYDHRHSWS</sequence>
<reference evidence="1" key="1">
    <citation type="submission" date="2023-07" db="EMBL/GenBank/DDBJ databases">
        <title>Chromosome-level genome assembly of Artemia franciscana.</title>
        <authorList>
            <person name="Jo E."/>
        </authorList>
    </citation>
    <scope>NUCLEOTIDE SEQUENCE</scope>
    <source>
        <tissue evidence="1">Whole body</tissue>
    </source>
</reference>
<gene>
    <name evidence="1" type="ORF">QYM36_007919</name>
</gene>
<dbReference type="AlphaFoldDB" id="A0AA88LKL0"/>
<evidence type="ECO:0000313" key="2">
    <source>
        <dbReference type="Proteomes" id="UP001187531"/>
    </source>
</evidence>
<name>A0AA88LKL0_ARTSF</name>
<dbReference type="Proteomes" id="UP001187531">
    <property type="component" value="Unassembled WGS sequence"/>
</dbReference>